<dbReference type="PANTHER" id="PTHR41251:SF1">
    <property type="entry name" value="NON-HOMOLOGOUS END JOINING PROTEIN KU"/>
    <property type="match status" value="1"/>
</dbReference>
<feature type="domain" description="Ku" evidence="2">
    <location>
        <begin position="55"/>
        <end position="157"/>
    </location>
</feature>
<evidence type="ECO:0000259" key="2">
    <source>
        <dbReference type="SMART" id="SM00559"/>
    </source>
</evidence>
<protein>
    <submittedName>
        <fullName evidence="3">Ku protein</fullName>
    </submittedName>
</protein>
<evidence type="ECO:0000313" key="3">
    <source>
        <dbReference type="EMBL" id="SEO28141.1"/>
    </source>
</evidence>
<dbReference type="InterPro" id="IPR006164">
    <property type="entry name" value="DNA_bd_Ku70/Ku80"/>
</dbReference>
<reference evidence="3 4" key="1">
    <citation type="submission" date="2016-10" db="EMBL/GenBank/DDBJ databases">
        <authorList>
            <person name="de Groot N.N."/>
        </authorList>
    </citation>
    <scope>NUCLEOTIDE SEQUENCE [LARGE SCALE GENOMIC DNA]</scope>
    <source>
        <strain evidence="3 4">DSM 8512</strain>
    </source>
</reference>
<organism evidence="3 4">
    <name type="scientific">Paracoccus alcaliphilus</name>
    <dbReference type="NCBI Taxonomy" id="34002"/>
    <lineage>
        <taxon>Bacteria</taxon>
        <taxon>Pseudomonadati</taxon>
        <taxon>Pseudomonadota</taxon>
        <taxon>Alphaproteobacteria</taxon>
        <taxon>Rhodobacterales</taxon>
        <taxon>Paracoccaceae</taxon>
        <taxon>Paracoccus</taxon>
    </lineage>
</organism>
<dbReference type="Pfam" id="PF02735">
    <property type="entry name" value="Ku"/>
    <property type="match status" value="1"/>
</dbReference>
<dbReference type="AlphaFoldDB" id="A0A1H8NEI7"/>
<dbReference type="SUPFAM" id="SSF100939">
    <property type="entry name" value="SPOC domain-like"/>
    <property type="match status" value="1"/>
</dbReference>
<dbReference type="SMART" id="SM00559">
    <property type="entry name" value="Ku78"/>
    <property type="match status" value="1"/>
</dbReference>
<dbReference type="InterPro" id="IPR009187">
    <property type="entry name" value="Prok_Ku"/>
</dbReference>
<dbReference type="Gene3D" id="2.40.290.10">
    <property type="match status" value="1"/>
</dbReference>
<dbReference type="RefSeq" id="WP_139208275.1">
    <property type="nucleotide sequence ID" value="NZ_FODE01000058.1"/>
</dbReference>
<sequence>MAPRANWKGVLKIGEVSCPVALYTAASTSDRIVFHTLNRKTGHRVRRQLVDNETGKPVGRDDQVKGYETSAGEYVVLQPEEIASAVPDSDKVLAVSAFIGCVDIDTVYFDRPYYLAPSDPTGQEAFALIREAMRARKVAALARTVLFRRVRSVLIRA</sequence>
<name>A0A1H8NEI7_9RHOB</name>
<dbReference type="STRING" id="34002.SAMN04489859_105819"/>
<dbReference type="EMBL" id="FODE01000058">
    <property type="protein sequence ID" value="SEO28141.1"/>
    <property type="molecule type" value="Genomic_DNA"/>
</dbReference>
<dbReference type="GO" id="GO:0003690">
    <property type="term" value="F:double-stranded DNA binding"/>
    <property type="evidence" value="ECO:0007669"/>
    <property type="project" value="TreeGrafter"/>
</dbReference>
<dbReference type="GO" id="GO:0006303">
    <property type="term" value="P:double-strand break repair via nonhomologous end joining"/>
    <property type="evidence" value="ECO:0007669"/>
    <property type="project" value="InterPro"/>
</dbReference>
<dbReference type="OrthoDB" id="9780854at2"/>
<proteinExistence type="predicted"/>
<feature type="non-terminal residue" evidence="3">
    <location>
        <position position="157"/>
    </location>
</feature>
<dbReference type="PANTHER" id="PTHR41251">
    <property type="entry name" value="NON-HOMOLOGOUS END JOINING PROTEIN KU"/>
    <property type="match status" value="1"/>
</dbReference>
<evidence type="ECO:0000313" key="4">
    <source>
        <dbReference type="Proteomes" id="UP000199054"/>
    </source>
</evidence>
<dbReference type="Proteomes" id="UP000199054">
    <property type="component" value="Unassembled WGS sequence"/>
</dbReference>
<keyword evidence="1" id="KW-0238">DNA-binding</keyword>
<evidence type="ECO:0000256" key="1">
    <source>
        <dbReference type="ARBA" id="ARBA00023125"/>
    </source>
</evidence>
<gene>
    <name evidence="3" type="ORF">SAMN04489859_105819</name>
</gene>
<keyword evidence="4" id="KW-1185">Reference proteome</keyword>
<dbReference type="InterPro" id="IPR016194">
    <property type="entry name" value="SPOC-like_C_dom_sf"/>
</dbReference>
<accession>A0A1H8NEI7</accession>